<evidence type="ECO:0000256" key="5">
    <source>
        <dbReference type="ARBA" id="ARBA00023014"/>
    </source>
</evidence>
<dbReference type="EMBL" id="BSPD01000020">
    <property type="protein sequence ID" value="GLS24885.1"/>
    <property type="molecule type" value="Genomic_DNA"/>
</dbReference>
<dbReference type="InterPro" id="IPR051452">
    <property type="entry name" value="Diverse_Oxidoreductases"/>
</dbReference>
<keyword evidence="1" id="KW-0001">2Fe-2S</keyword>
<dbReference type="SUPFAM" id="SSF54292">
    <property type="entry name" value="2Fe-2S ferredoxin-like"/>
    <property type="match status" value="1"/>
</dbReference>
<evidence type="ECO:0000313" key="9">
    <source>
        <dbReference type="Proteomes" id="UP001156870"/>
    </source>
</evidence>
<keyword evidence="2" id="KW-0479">Metal-binding</keyword>
<dbReference type="GO" id="GO:0016491">
    <property type="term" value="F:oxidoreductase activity"/>
    <property type="evidence" value="ECO:0007669"/>
    <property type="project" value="UniProtKB-KW"/>
</dbReference>
<feature type="domain" description="2Fe-2S ferredoxin-type" evidence="6">
    <location>
        <begin position="4"/>
        <end position="58"/>
    </location>
</feature>
<keyword evidence="9" id="KW-1185">Reference proteome</keyword>
<dbReference type="InterPro" id="IPR036884">
    <property type="entry name" value="2Fe-2S-bd_dom_sf"/>
</dbReference>
<dbReference type="InterPro" id="IPR001041">
    <property type="entry name" value="2Fe-2S_ferredoxin-type"/>
</dbReference>
<evidence type="ECO:0000256" key="4">
    <source>
        <dbReference type="ARBA" id="ARBA00023004"/>
    </source>
</evidence>
<evidence type="ECO:0000259" key="7">
    <source>
        <dbReference type="Pfam" id="PF01799"/>
    </source>
</evidence>
<keyword evidence="4" id="KW-0408">Iron</keyword>
<dbReference type="AlphaFoldDB" id="A0AA37T0W7"/>
<evidence type="ECO:0000256" key="3">
    <source>
        <dbReference type="ARBA" id="ARBA00023002"/>
    </source>
</evidence>
<evidence type="ECO:0000313" key="8">
    <source>
        <dbReference type="EMBL" id="GLS24885.1"/>
    </source>
</evidence>
<dbReference type="PANTHER" id="PTHR44379:SF2">
    <property type="entry name" value="BLR6218 PROTEIN"/>
    <property type="match status" value="1"/>
</dbReference>
<dbReference type="InterPro" id="IPR012675">
    <property type="entry name" value="Beta-grasp_dom_sf"/>
</dbReference>
<dbReference type="Pfam" id="PF00111">
    <property type="entry name" value="Fer2"/>
    <property type="match status" value="1"/>
</dbReference>
<dbReference type="Proteomes" id="UP001156870">
    <property type="component" value="Unassembled WGS sequence"/>
</dbReference>
<gene>
    <name evidence="8" type="ORF">GCM10007877_05990</name>
</gene>
<protein>
    <submittedName>
        <fullName evidence="8">Oxidoreductase subunit alpha</fullName>
    </submittedName>
</protein>
<dbReference type="Gene3D" id="3.10.20.30">
    <property type="match status" value="1"/>
</dbReference>
<reference evidence="8 9" key="1">
    <citation type="journal article" date="2014" name="Int. J. Syst. Evol. Microbiol.">
        <title>Complete genome sequence of Corynebacterium casei LMG S-19264T (=DSM 44701T), isolated from a smear-ripened cheese.</title>
        <authorList>
            <consortium name="US DOE Joint Genome Institute (JGI-PGF)"/>
            <person name="Walter F."/>
            <person name="Albersmeier A."/>
            <person name="Kalinowski J."/>
            <person name="Ruckert C."/>
        </authorList>
    </citation>
    <scope>NUCLEOTIDE SEQUENCE [LARGE SCALE GENOMIC DNA]</scope>
    <source>
        <strain evidence="8 9">NBRC 110095</strain>
    </source>
</reference>
<dbReference type="GO" id="GO:0051537">
    <property type="term" value="F:2 iron, 2 sulfur cluster binding"/>
    <property type="evidence" value="ECO:0007669"/>
    <property type="project" value="UniProtKB-KW"/>
</dbReference>
<evidence type="ECO:0000259" key="6">
    <source>
        <dbReference type="Pfam" id="PF00111"/>
    </source>
</evidence>
<dbReference type="Pfam" id="PF01799">
    <property type="entry name" value="Fer2_2"/>
    <property type="match status" value="1"/>
</dbReference>
<proteinExistence type="predicted"/>
<feature type="domain" description="[2Fe-2S]-binding" evidence="7">
    <location>
        <begin position="72"/>
        <end position="144"/>
    </location>
</feature>
<keyword evidence="3" id="KW-0560">Oxidoreductase</keyword>
<evidence type="ECO:0000256" key="1">
    <source>
        <dbReference type="ARBA" id="ARBA00022714"/>
    </source>
</evidence>
<sequence length="152" mass="16164">MTEFTLNGKTIQYDGDPTMPLLWYVRDLAELTGSKFGCGIAMCGACTMHVNGQATRSCSLPMSALDGATVVTIEGLSTAAGEAVKEAWQEHDVVQCGYCQSGQVMQAAALLATNAMPTDEDIDVAMQGNVCRCATYHRIRTAIHAAAKKLEA</sequence>
<dbReference type="GO" id="GO:0046872">
    <property type="term" value="F:metal ion binding"/>
    <property type="evidence" value="ECO:0007669"/>
    <property type="project" value="UniProtKB-KW"/>
</dbReference>
<dbReference type="InterPro" id="IPR036010">
    <property type="entry name" value="2Fe-2S_ferredoxin-like_sf"/>
</dbReference>
<comment type="caution">
    <text evidence="8">The sequence shown here is derived from an EMBL/GenBank/DDBJ whole genome shotgun (WGS) entry which is preliminary data.</text>
</comment>
<dbReference type="InterPro" id="IPR002888">
    <property type="entry name" value="2Fe-2S-bd"/>
</dbReference>
<name>A0AA37T0W7_9GAMM</name>
<dbReference type="Gene3D" id="1.10.150.120">
    <property type="entry name" value="[2Fe-2S]-binding domain"/>
    <property type="match status" value="1"/>
</dbReference>
<dbReference type="InterPro" id="IPR006058">
    <property type="entry name" value="2Fe2S_fd_BS"/>
</dbReference>
<evidence type="ECO:0000256" key="2">
    <source>
        <dbReference type="ARBA" id="ARBA00022723"/>
    </source>
</evidence>
<accession>A0AA37T0W7</accession>
<dbReference type="PROSITE" id="PS00197">
    <property type="entry name" value="2FE2S_FER_1"/>
    <property type="match status" value="1"/>
</dbReference>
<organism evidence="8 9">
    <name type="scientific">Marinibactrum halimedae</name>
    <dbReference type="NCBI Taxonomy" id="1444977"/>
    <lineage>
        <taxon>Bacteria</taxon>
        <taxon>Pseudomonadati</taxon>
        <taxon>Pseudomonadota</taxon>
        <taxon>Gammaproteobacteria</taxon>
        <taxon>Cellvibrionales</taxon>
        <taxon>Cellvibrionaceae</taxon>
        <taxon>Marinibactrum</taxon>
    </lineage>
</organism>
<dbReference type="PANTHER" id="PTHR44379">
    <property type="entry name" value="OXIDOREDUCTASE WITH IRON-SULFUR SUBUNIT"/>
    <property type="match status" value="1"/>
</dbReference>
<dbReference type="SUPFAM" id="SSF47741">
    <property type="entry name" value="CO dehydrogenase ISP C-domain like"/>
    <property type="match status" value="1"/>
</dbReference>
<keyword evidence="5" id="KW-0411">Iron-sulfur</keyword>
<dbReference type="RefSeq" id="WP_232592294.1">
    <property type="nucleotide sequence ID" value="NZ_BSPD01000020.1"/>
</dbReference>